<comment type="catalytic activity">
    <reaction evidence="2 10">
        <text>beta-D-fructose 1-phosphate + H2O = D-fructose + phosphate</text>
        <dbReference type="Rhea" id="RHEA:35603"/>
        <dbReference type="ChEBI" id="CHEBI:15377"/>
        <dbReference type="ChEBI" id="CHEBI:37721"/>
        <dbReference type="ChEBI" id="CHEBI:43474"/>
        <dbReference type="ChEBI" id="CHEBI:138881"/>
    </reaction>
</comment>
<evidence type="ECO:0000256" key="8">
    <source>
        <dbReference type="ARBA" id="ARBA00045980"/>
    </source>
</evidence>
<comment type="catalytic activity">
    <reaction evidence="1 10">
        <text>L-glutamyl-[protein] + S-adenosyl-L-methionine = [protein]-L-glutamate 5-O-methyl ester + S-adenosyl-L-homocysteine</text>
        <dbReference type="Rhea" id="RHEA:24452"/>
        <dbReference type="Rhea" id="RHEA-COMP:10208"/>
        <dbReference type="Rhea" id="RHEA-COMP:10311"/>
        <dbReference type="ChEBI" id="CHEBI:29973"/>
        <dbReference type="ChEBI" id="CHEBI:57856"/>
        <dbReference type="ChEBI" id="CHEBI:59789"/>
        <dbReference type="ChEBI" id="CHEBI:82795"/>
    </reaction>
</comment>
<dbReference type="GO" id="GO:0005634">
    <property type="term" value="C:nucleus"/>
    <property type="evidence" value="ECO:0007669"/>
    <property type="project" value="TreeGrafter"/>
</dbReference>
<evidence type="ECO:0000259" key="11">
    <source>
        <dbReference type="Pfam" id="PF01937"/>
    </source>
</evidence>
<dbReference type="PANTHER" id="PTHR12260">
    <property type="entry name" value="DAMAGE-CONTROL PHOSPHATASE ARMT1"/>
    <property type="match status" value="1"/>
</dbReference>
<dbReference type="Gene3D" id="3.40.50.10880">
    <property type="entry name" value="Uncharacterised protein PF01937, DUF89, domain 3"/>
    <property type="match status" value="1"/>
</dbReference>
<evidence type="ECO:0000256" key="2">
    <source>
        <dbReference type="ARBA" id="ARBA00001326"/>
    </source>
</evidence>
<gene>
    <name evidence="12" type="ORF">O3P69_013734</name>
</gene>
<dbReference type="EC" id="3.1.3.-" evidence="10"/>
<evidence type="ECO:0000256" key="10">
    <source>
        <dbReference type="RuleBase" id="RU367030"/>
    </source>
</evidence>
<dbReference type="GO" id="GO:0032259">
    <property type="term" value="P:methylation"/>
    <property type="evidence" value="ECO:0007669"/>
    <property type="project" value="UniProtKB-KW"/>
</dbReference>
<protein>
    <recommendedName>
        <fullName evidence="10">Sugar phosphate phosphatase</fullName>
        <ecNumber evidence="10">2.1.1.-</ecNumber>
        <ecNumber evidence="10">3.1.3.-</ecNumber>
    </recommendedName>
</protein>
<evidence type="ECO:0000256" key="3">
    <source>
        <dbReference type="ARBA" id="ARBA00009519"/>
    </source>
</evidence>
<dbReference type="InterPro" id="IPR039763">
    <property type="entry name" value="ARMT1"/>
</dbReference>
<feature type="domain" description="Damage-control phosphatase ARMT1-like metal-binding" evidence="11">
    <location>
        <begin position="22"/>
        <end position="418"/>
    </location>
</feature>
<keyword evidence="10" id="KW-0808">Transferase</keyword>
<dbReference type="EC" id="2.1.1.-" evidence="10"/>
<dbReference type="GO" id="GO:0051998">
    <property type="term" value="F:protein carboxyl O-methyltransferase activity"/>
    <property type="evidence" value="ECO:0007669"/>
    <property type="project" value="UniProtKB-UniRule"/>
</dbReference>
<evidence type="ECO:0000313" key="13">
    <source>
        <dbReference type="Proteomes" id="UP001487740"/>
    </source>
</evidence>
<comment type="caution">
    <text evidence="12">The sequence shown here is derived from an EMBL/GenBank/DDBJ whole genome shotgun (WGS) entry which is preliminary data.</text>
</comment>
<keyword evidence="13" id="KW-1185">Reference proteome</keyword>
<dbReference type="InterPro" id="IPR036075">
    <property type="entry name" value="ARMT-1-like_metal-bd_sf"/>
</dbReference>
<dbReference type="Pfam" id="PF01937">
    <property type="entry name" value="ARMT1-like_dom"/>
    <property type="match status" value="1"/>
</dbReference>
<evidence type="ECO:0000256" key="5">
    <source>
        <dbReference type="ARBA" id="ARBA00022723"/>
    </source>
</evidence>
<dbReference type="GO" id="GO:0006974">
    <property type="term" value="P:DNA damage response"/>
    <property type="evidence" value="ECO:0007669"/>
    <property type="project" value="TreeGrafter"/>
</dbReference>
<dbReference type="EMBL" id="JARAKH010000047">
    <property type="protein sequence ID" value="KAK8377298.1"/>
    <property type="molecule type" value="Genomic_DNA"/>
</dbReference>
<keyword evidence="6 10" id="KW-0378">Hydrolase</keyword>
<dbReference type="GO" id="GO:0046872">
    <property type="term" value="F:metal ion binding"/>
    <property type="evidence" value="ECO:0007669"/>
    <property type="project" value="UniProtKB-UniRule"/>
</dbReference>
<dbReference type="SUPFAM" id="SSF111321">
    <property type="entry name" value="AF1104-like"/>
    <property type="match status" value="1"/>
</dbReference>
<comment type="function">
    <text evidence="8 10">Metal-dependent phosphatase that shows phosphatase activity against several substrates, including fructose-1-phosphate and fructose-6-phosphate. Its preference for fructose-1-phosphate, a strong glycating agent that causes DNA damage rather than a canonical yeast metabolite, suggests a damage-control function in hexose phosphate metabolism. Has also been shown to have O-methyltransferase activity that methylates glutamate residues of target proteins to form gamma-glutamyl methyl ester residues. Possibly methylates PCNA, suggesting it is involved in the DNA damage response.</text>
</comment>
<keyword evidence="4" id="KW-0533">Nickel</keyword>
<dbReference type="Proteomes" id="UP001487740">
    <property type="component" value="Unassembled WGS sequence"/>
</dbReference>
<evidence type="ECO:0000313" key="12">
    <source>
        <dbReference type="EMBL" id="KAK8377298.1"/>
    </source>
</evidence>
<evidence type="ECO:0000256" key="9">
    <source>
        <dbReference type="ARBA" id="ARBA00048809"/>
    </source>
</evidence>
<evidence type="ECO:0000256" key="1">
    <source>
        <dbReference type="ARBA" id="ARBA00000807"/>
    </source>
</evidence>
<organism evidence="12 13">
    <name type="scientific">Scylla paramamosain</name>
    <name type="common">Mud crab</name>
    <dbReference type="NCBI Taxonomy" id="85552"/>
    <lineage>
        <taxon>Eukaryota</taxon>
        <taxon>Metazoa</taxon>
        <taxon>Ecdysozoa</taxon>
        <taxon>Arthropoda</taxon>
        <taxon>Crustacea</taxon>
        <taxon>Multicrustacea</taxon>
        <taxon>Malacostraca</taxon>
        <taxon>Eumalacostraca</taxon>
        <taxon>Eucarida</taxon>
        <taxon>Decapoda</taxon>
        <taxon>Pleocyemata</taxon>
        <taxon>Brachyura</taxon>
        <taxon>Eubrachyura</taxon>
        <taxon>Portunoidea</taxon>
        <taxon>Portunidae</taxon>
        <taxon>Portuninae</taxon>
        <taxon>Scylla</taxon>
    </lineage>
</organism>
<evidence type="ECO:0000256" key="7">
    <source>
        <dbReference type="ARBA" id="ARBA00023211"/>
    </source>
</evidence>
<comment type="similarity">
    <text evidence="3 10">Belongs to the damage-control phosphatase family. Sugar phosphate phosphatase III subfamily.</text>
</comment>
<keyword evidence="7 10" id="KW-0464">Manganese</keyword>
<dbReference type="AlphaFoldDB" id="A0AAW0SQ91"/>
<dbReference type="GO" id="GO:0016791">
    <property type="term" value="F:phosphatase activity"/>
    <property type="evidence" value="ECO:0007669"/>
    <property type="project" value="TreeGrafter"/>
</dbReference>
<evidence type="ECO:0000256" key="6">
    <source>
        <dbReference type="ARBA" id="ARBA00022801"/>
    </source>
</evidence>
<comment type="domain">
    <text evidence="10">Subfamily III proteins have a conserved RTxK motif about 40-50 residues from the C-terminus; the threonine may be replaced by serine or cysteine.</text>
</comment>
<name>A0AAW0SQ91_SCYPA</name>
<accession>A0AAW0SQ91</accession>
<dbReference type="PANTHER" id="PTHR12260:SF6">
    <property type="entry name" value="DAMAGE-CONTROL PHOSPHATASE ARMT1"/>
    <property type="match status" value="1"/>
</dbReference>
<keyword evidence="5 10" id="KW-0479">Metal-binding</keyword>
<reference evidence="12 13" key="1">
    <citation type="submission" date="2023-03" db="EMBL/GenBank/DDBJ databases">
        <title>High-quality genome of Scylla paramamosain provides insights in environmental adaptation.</title>
        <authorList>
            <person name="Zhang L."/>
        </authorList>
    </citation>
    <scope>NUCLEOTIDE SEQUENCE [LARGE SCALE GENOMIC DNA]</scope>
    <source>
        <strain evidence="12">LZ_2023a</strain>
        <tissue evidence="12">Muscle</tissue>
    </source>
</reference>
<evidence type="ECO:0000256" key="4">
    <source>
        <dbReference type="ARBA" id="ARBA00022596"/>
    </source>
</evidence>
<comment type="catalytic activity">
    <reaction evidence="9 10">
        <text>beta-D-fructose 6-phosphate = dihydroxyacetone + D-glyceraldehyde 3-phosphate</text>
        <dbReference type="Rhea" id="RHEA:28002"/>
        <dbReference type="ChEBI" id="CHEBI:16016"/>
        <dbReference type="ChEBI" id="CHEBI:57634"/>
        <dbReference type="ChEBI" id="CHEBI:59776"/>
    </reaction>
</comment>
<dbReference type="InterPro" id="IPR002791">
    <property type="entry name" value="ARMT1-like_metal-bd"/>
</dbReference>
<keyword evidence="10" id="KW-0489">Methyltransferase</keyword>
<sequence length="443" mass="50345">MMDVSHPPVLSPSNIGSFAYLTVKDRLPVILTRVIDYLYRERISLGLKYGEAAQEGCKEVVSRLSQMKNEMQTNKDFQLLWSPQPNNPYDFFTDDSEIWNQQFESYVSTYGVSPKWFAASWLYAECYMYARIHEALYLCDPLRDFDPFEEQKQKSLVDSQIAVEALTDKVSSICSALSSHTQDQLKQHVLKFFEVSLWGNKCDLSISSGGECCQAEDVFSSLEKLRSNIIVNDSNMLWQLLISLPEDQRDIALVLDNAGFELISDLCLMTILMEAGLTTSLTLYPKTRPWFVSDALEKDLRWTVDKLRSNSGSGGQIATKWSSYLSDGRWKICNSKFWTTGYDYAEMSKLSPDLYSQLSKASLIIFKGDLNYRKLTGDLEWPTDTKFEYALQDFRPTPLLAVRTAKGGPVVGLLPGQSKTISSVDRDWNINGDYGMIQLCTFS</sequence>
<proteinExistence type="inferred from homology"/>
<dbReference type="Gene3D" id="1.20.930.60">
    <property type="match status" value="1"/>
</dbReference>
<comment type="cofactor">
    <cofactor evidence="10">
        <name>Mn(2+)</name>
        <dbReference type="ChEBI" id="CHEBI:29035"/>
    </cofactor>
    <cofactor evidence="10">
        <name>Ni(2+)</name>
        <dbReference type="ChEBI" id="CHEBI:49786"/>
    </cofactor>
</comment>